<keyword evidence="2" id="KW-1185">Reference proteome</keyword>
<dbReference type="AlphaFoldDB" id="A0A1Q9BX64"/>
<sequence>MTLLTFRGGPTATQRRVGGTFQAPGKSLLSGSMTPLPTSWVIQCTGGSFDGDSSTPSGSAGGLLDTKDLIDKIARLQAVAEAVMHPPPGLAIQESAGSRSVPRAPSAIHSLALVP</sequence>
<protein>
    <submittedName>
        <fullName evidence="1">Uncharacterized protein</fullName>
    </submittedName>
</protein>
<feature type="non-terminal residue" evidence="1">
    <location>
        <position position="115"/>
    </location>
</feature>
<comment type="caution">
    <text evidence="1">The sequence shown here is derived from an EMBL/GenBank/DDBJ whole genome shotgun (WGS) entry which is preliminary data.</text>
</comment>
<gene>
    <name evidence="1" type="ORF">AK812_SmicGene45014</name>
</gene>
<dbReference type="Proteomes" id="UP000186817">
    <property type="component" value="Unassembled WGS sequence"/>
</dbReference>
<accession>A0A1Q9BX64</accession>
<organism evidence="1 2">
    <name type="scientific">Symbiodinium microadriaticum</name>
    <name type="common">Dinoflagellate</name>
    <name type="synonym">Zooxanthella microadriatica</name>
    <dbReference type="NCBI Taxonomy" id="2951"/>
    <lineage>
        <taxon>Eukaryota</taxon>
        <taxon>Sar</taxon>
        <taxon>Alveolata</taxon>
        <taxon>Dinophyceae</taxon>
        <taxon>Suessiales</taxon>
        <taxon>Symbiodiniaceae</taxon>
        <taxon>Symbiodinium</taxon>
    </lineage>
</organism>
<proteinExistence type="predicted"/>
<name>A0A1Q9BX64_SYMMI</name>
<dbReference type="EMBL" id="LSRX01002672">
    <property type="protein sequence ID" value="OLP75224.1"/>
    <property type="molecule type" value="Genomic_DNA"/>
</dbReference>
<reference evidence="1 2" key="1">
    <citation type="submission" date="2016-02" db="EMBL/GenBank/DDBJ databases">
        <title>Genome analysis of coral dinoflagellate symbionts highlights evolutionary adaptations to a symbiotic lifestyle.</title>
        <authorList>
            <person name="Aranda M."/>
            <person name="Li Y."/>
            <person name="Liew Y.J."/>
            <person name="Baumgarten S."/>
            <person name="Simakov O."/>
            <person name="Wilson M."/>
            <person name="Piel J."/>
            <person name="Ashoor H."/>
            <person name="Bougouffa S."/>
            <person name="Bajic V.B."/>
            <person name="Ryu T."/>
            <person name="Ravasi T."/>
            <person name="Bayer T."/>
            <person name="Micklem G."/>
            <person name="Kim H."/>
            <person name="Bhak J."/>
            <person name="Lajeunesse T.C."/>
            <person name="Voolstra C.R."/>
        </authorList>
    </citation>
    <scope>NUCLEOTIDE SEQUENCE [LARGE SCALE GENOMIC DNA]</scope>
    <source>
        <strain evidence="1 2">CCMP2467</strain>
    </source>
</reference>
<evidence type="ECO:0000313" key="1">
    <source>
        <dbReference type="EMBL" id="OLP75224.1"/>
    </source>
</evidence>
<evidence type="ECO:0000313" key="2">
    <source>
        <dbReference type="Proteomes" id="UP000186817"/>
    </source>
</evidence>